<evidence type="ECO:0008006" key="10">
    <source>
        <dbReference type="Google" id="ProtNLM"/>
    </source>
</evidence>
<dbReference type="InterPro" id="IPR011006">
    <property type="entry name" value="CheY-like_superfamily"/>
</dbReference>
<accession>A0A150X986</accession>
<dbReference type="PROSITE" id="PS50043">
    <property type="entry name" value="HTH_LUXR_2"/>
    <property type="match status" value="1"/>
</dbReference>
<protein>
    <recommendedName>
        <fullName evidence="10">LuxR family transcriptional regulator</fullName>
    </recommendedName>
</protein>
<evidence type="ECO:0000259" key="6">
    <source>
        <dbReference type="PROSITE" id="PS50043"/>
    </source>
</evidence>
<dbReference type="Pfam" id="PF00072">
    <property type="entry name" value="Response_reg"/>
    <property type="match status" value="1"/>
</dbReference>
<evidence type="ECO:0000313" key="9">
    <source>
        <dbReference type="Proteomes" id="UP000075606"/>
    </source>
</evidence>
<dbReference type="PROSITE" id="PS50110">
    <property type="entry name" value="RESPONSE_REGULATORY"/>
    <property type="match status" value="1"/>
</dbReference>
<dbReference type="RefSeq" id="WP_068221096.1">
    <property type="nucleotide sequence ID" value="NZ_CP139724.1"/>
</dbReference>
<keyword evidence="4" id="KW-0804">Transcription</keyword>
<keyword evidence="1 5" id="KW-0597">Phosphoprotein</keyword>
<dbReference type="CDD" id="cd06170">
    <property type="entry name" value="LuxR_C_like"/>
    <property type="match status" value="1"/>
</dbReference>
<comment type="caution">
    <text evidence="8">The sequence shown here is derived from an EMBL/GenBank/DDBJ whole genome shotgun (WGS) entry which is preliminary data.</text>
</comment>
<feature type="domain" description="Response regulatory" evidence="7">
    <location>
        <begin position="3"/>
        <end position="119"/>
    </location>
</feature>
<dbReference type="PANTHER" id="PTHR43214">
    <property type="entry name" value="TWO-COMPONENT RESPONSE REGULATOR"/>
    <property type="match status" value="1"/>
</dbReference>
<dbReference type="EMBL" id="LRPC01000023">
    <property type="protein sequence ID" value="KYG75222.1"/>
    <property type="molecule type" value="Genomic_DNA"/>
</dbReference>
<dbReference type="InterPro" id="IPR001789">
    <property type="entry name" value="Sig_transdc_resp-reg_receiver"/>
</dbReference>
<evidence type="ECO:0000256" key="4">
    <source>
        <dbReference type="ARBA" id="ARBA00023163"/>
    </source>
</evidence>
<dbReference type="Gene3D" id="3.40.50.2300">
    <property type="match status" value="1"/>
</dbReference>
<keyword evidence="3" id="KW-0238">DNA-binding</keyword>
<dbReference type="STRING" id="333140.AWW68_10470"/>
<dbReference type="Proteomes" id="UP000075606">
    <property type="component" value="Unassembled WGS sequence"/>
</dbReference>
<evidence type="ECO:0000313" key="8">
    <source>
        <dbReference type="EMBL" id="KYG75222.1"/>
    </source>
</evidence>
<dbReference type="InterPro" id="IPR016032">
    <property type="entry name" value="Sig_transdc_resp-reg_C-effctor"/>
</dbReference>
<dbReference type="InterPro" id="IPR039420">
    <property type="entry name" value="WalR-like"/>
</dbReference>
<evidence type="ECO:0000256" key="1">
    <source>
        <dbReference type="ARBA" id="ARBA00022553"/>
    </source>
</evidence>
<dbReference type="PANTHER" id="PTHR43214:SF41">
    <property type="entry name" value="NITRATE_NITRITE RESPONSE REGULATOR PROTEIN NARP"/>
    <property type="match status" value="1"/>
</dbReference>
<dbReference type="AlphaFoldDB" id="A0A150X986"/>
<dbReference type="SMART" id="SM00421">
    <property type="entry name" value="HTH_LUXR"/>
    <property type="match status" value="1"/>
</dbReference>
<proteinExistence type="predicted"/>
<evidence type="ECO:0000256" key="2">
    <source>
        <dbReference type="ARBA" id="ARBA00023015"/>
    </source>
</evidence>
<feature type="modified residue" description="4-aspartylphosphate" evidence="5">
    <location>
        <position position="54"/>
    </location>
</feature>
<evidence type="ECO:0000259" key="7">
    <source>
        <dbReference type="PROSITE" id="PS50110"/>
    </source>
</evidence>
<dbReference type="InterPro" id="IPR000792">
    <property type="entry name" value="Tscrpt_reg_LuxR_C"/>
</dbReference>
<name>A0A150X986_9BACT</name>
<organism evidence="8 9">
    <name type="scientific">Roseivirga spongicola</name>
    <dbReference type="NCBI Taxonomy" id="333140"/>
    <lineage>
        <taxon>Bacteria</taxon>
        <taxon>Pseudomonadati</taxon>
        <taxon>Bacteroidota</taxon>
        <taxon>Cytophagia</taxon>
        <taxon>Cytophagales</taxon>
        <taxon>Roseivirgaceae</taxon>
        <taxon>Roseivirga</taxon>
    </lineage>
</organism>
<keyword evidence="2" id="KW-0805">Transcription regulation</keyword>
<sequence>MTKVIIIDDHELVAEGISRLINQLEGFELIGIYSNSNEGLTKTKVLKPDLLITDLDMPGINGLELVEKLITANAKPNCILLTMHLDRNTVKKALKLGVEGYILKNADSEEFLHSIKTVSKSHTYYTPKAMEALIENGKEVKSSSLKKIQLLTERELEILNLVVQGLSTNEISEKLFIARRTTETHRKSIMSKLGVNNVAGMVRIAMQEGLID</sequence>
<dbReference type="CDD" id="cd17535">
    <property type="entry name" value="REC_NarL-like"/>
    <property type="match status" value="1"/>
</dbReference>
<keyword evidence="9" id="KW-1185">Reference proteome</keyword>
<dbReference type="SMART" id="SM00448">
    <property type="entry name" value="REC"/>
    <property type="match status" value="1"/>
</dbReference>
<evidence type="ECO:0000256" key="3">
    <source>
        <dbReference type="ARBA" id="ARBA00023125"/>
    </source>
</evidence>
<dbReference type="GO" id="GO:0006355">
    <property type="term" value="P:regulation of DNA-templated transcription"/>
    <property type="evidence" value="ECO:0007669"/>
    <property type="project" value="InterPro"/>
</dbReference>
<dbReference type="SUPFAM" id="SSF52172">
    <property type="entry name" value="CheY-like"/>
    <property type="match status" value="1"/>
</dbReference>
<dbReference type="PRINTS" id="PR00038">
    <property type="entry name" value="HTHLUXR"/>
</dbReference>
<dbReference type="OrthoDB" id="9797341at2"/>
<dbReference type="SUPFAM" id="SSF46894">
    <property type="entry name" value="C-terminal effector domain of the bipartite response regulators"/>
    <property type="match status" value="1"/>
</dbReference>
<dbReference type="Pfam" id="PF00196">
    <property type="entry name" value="GerE"/>
    <property type="match status" value="1"/>
</dbReference>
<evidence type="ECO:0000256" key="5">
    <source>
        <dbReference type="PROSITE-ProRule" id="PRU00169"/>
    </source>
</evidence>
<dbReference type="GO" id="GO:0003677">
    <property type="term" value="F:DNA binding"/>
    <property type="evidence" value="ECO:0007669"/>
    <property type="project" value="UniProtKB-KW"/>
</dbReference>
<dbReference type="InterPro" id="IPR058245">
    <property type="entry name" value="NreC/VraR/RcsB-like_REC"/>
</dbReference>
<gene>
    <name evidence="8" type="ORF">AWW68_10470</name>
</gene>
<dbReference type="GO" id="GO:0000160">
    <property type="term" value="P:phosphorelay signal transduction system"/>
    <property type="evidence" value="ECO:0007669"/>
    <property type="project" value="InterPro"/>
</dbReference>
<feature type="domain" description="HTH luxR-type" evidence="6">
    <location>
        <begin position="144"/>
        <end position="209"/>
    </location>
</feature>
<reference evidence="8 9" key="1">
    <citation type="submission" date="2016-01" db="EMBL/GenBank/DDBJ databases">
        <title>Genome sequencing of Roseivirga spongicola UST030701-084.</title>
        <authorList>
            <person name="Selvaratnam C."/>
            <person name="Thevarajoo S."/>
            <person name="Goh K.M."/>
            <person name="Ee R."/>
            <person name="Chan K.-G."/>
            <person name="Chong C.S."/>
        </authorList>
    </citation>
    <scope>NUCLEOTIDE SEQUENCE [LARGE SCALE GENOMIC DNA]</scope>
    <source>
        <strain evidence="8 9">UST030701-084</strain>
    </source>
</reference>